<dbReference type="EMBL" id="JAHYQA010000004">
    <property type="protein sequence ID" value="MCE9237238.1"/>
    <property type="molecule type" value="Genomic_DNA"/>
</dbReference>
<evidence type="ECO:0000313" key="1">
    <source>
        <dbReference type="EMBL" id="MCE9237238.1"/>
    </source>
</evidence>
<gene>
    <name evidence="1" type="ORF">K0H07_08715</name>
</gene>
<proteinExistence type="predicted"/>
<comment type="caution">
    <text evidence="1">The sequence shown here is derived from an EMBL/GenBank/DDBJ whole genome shotgun (WGS) entry which is preliminary data.</text>
</comment>
<protein>
    <submittedName>
        <fullName evidence="1">Uncharacterized protein</fullName>
    </submittedName>
</protein>
<name>A0AAW4Z1D5_BACT4</name>
<reference evidence="1" key="1">
    <citation type="submission" date="2021-07" db="EMBL/GenBank/DDBJ databases">
        <title>Comparative genomics of Bacteroides fragilis group isolates reveals species-dependent resistance mechanisms and validates clinical tools for resistance prediction.</title>
        <authorList>
            <person name="Wallace M.J."/>
            <person name="Jean S."/>
            <person name="Wallace M.A."/>
            <person name="Carey-Ann B.D."/>
            <person name="Dantas G."/>
        </authorList>
    </citation>
    <scope>NUCLEOTIDE SEQUENCE</scope>
    <source>
        <strain evidence="1">BJH_160</strain>
    </source>
</reference>
<accession>A0AAW4Z1D5</accession>
<organism evidence="1 2">
    <name type="scientific">Bacteroides thetaiotaomicron</name>
    <dbReference type="NCBI Taxonomy" id="818"/>
    <lineage>
        <taxon>Bacteria</taxon>
        <taxon>Pseudomonadati</taxon>
        <taxon>Bacteroidota</taxon>
        <taxon>Bacteroidia</taxon>
        <taxon>Bacteroidales</taxon>
        <taxon>Bacteroidaceae</taxon>
        <taxon>Bacteroides</taxon>
    </lineage>
</organism>
<dbReference type="Proteomes" id="UP001200544">
    <property type="component" value="Unassembled WGS sequence"/>
</dbReference>
<evidence type="ECO:0000313" key="2">
    <source>
        <dbReference type="Proteomes" id="UP001200544"/>
    </source>
</evidence>
<dbReference type="AlphaFoldDB" id="A0AAW4Z1D5"/>
<dbReference type="RefSeq" id="WP_016268165.1">
    <property type="nucleotide sequence ID" value="NZ_JADMRY010000005.1"/>
</dbReference>
<sequence>MEEDLLIHPYISIGNIKFGMNEEEVKLLFNNNPDIVLHDYLKRTDARWDNISVKFDKKGLVNEVSFIKGRYRAFFDDIDLFNDNNTIKTLNKIEKPLNTMGFKVYFKIGIALTGFGKNKEEKTISIFSKELIKIWKA</sequence>